<evidence type="ECO:0000256" key="1">
    <source>
        <dbReference type="ARBA" id="ARBA00005564"/>
    </source>
</evidence>
<dbReference type="RefSeq" id="WP_054410093.1">
    <property type="nucleotide sequence ID" value="NZ_FOYA01000006.1"/>
</dbReference>
<dbReference type="InterPro" id="IPR050282">
    <property type="entry name" value="Cycloisomerase_2"/>
</dbReference>
<organism evidence="4 5">
    <name type="scientific">Flavobacterium akiainvivens</name>
    <dbReference type="NCBI Taxonomy" id="1202724"/>
    <lineage>
        <taxon>Bacteria</taxon>
        <taxon>Pseudomonadati</taxon>
        <taxon>Bacteroidota</taxon>
        <taxon>Flavobacteriia</taxon>
        <taxon>Flavobacteriales</taxon>
        <taxon>Flavobacteriaceae</taxon>
        <taxon>Flavobacterium</taxon>
    </lineage>
</organism>
<dbReference type="InterPro" id="IPR019405">
    <property type="entry name" value="Lactonase_7-beta_prop"/>
</dbReference>
<dbReference type="Pfam" id="PF10282">
    <property type="entry name" value="Lactonase"/>
    <property type="match status" value="1"/>
</dbReference>
<feature type="chain" id="PRO_5005818500" evidence="3">
    <location>
        <begin position="18"/>
        <end position="368"/>
    </location>
</feature>
<comment type="caution">
    <text evidence="4">The sequence shown here is derived from an EMBL/GenBank/DDBJ whole genome shotgun (WGS) entry which is preliminary data.</text>
</comment>
<dbReference type="Gene3D" id="2.130.10.10">
    <property type="entry name" value="YVTN repeat-like/Quinoprotein amine dehydrogenase"/>
    <property type="match status" value="1"/>
</dbReference>
<dbReference type="GO" id="GO:0006006">
    <property type="term" value="P:glucose metabolic process"/>
    <property type="evidence" value="ECO:0007669"/>
    <property type="project" value="UniProtKB-KW"/>
</dbReference>
<dbReference type="InterPro" id="IPR011048">
    <property type="entry name" value="Haem_d1_sf"/>
</dbReference>
<evidence type="ECO:0000313" key="5">
    <source>
        <dbReference type="Proteomes" id="UP000037755"/>
    </source>
</evidence>
<proteinExistence type="inferred from homology"/>
<dbReference type="PANTHER" id="PTHR30344:SF1">
    <property type="entry name" value="6-PHOSPHOGLUCONOLACTONASE"/>
    <property type="match status" value="1"/>
</dbReference>
<reference evidence="4 5" key="1">
    <citation type="submission" date="2015-08" db="EMBL/GenBank/DDBJ databases">
        <title>Whole genome sequence of Flavobacterium akiainvivens IK-1T, from decaying Wikstroemia oahuensis, an endemic Hawaiian shrub.</title>
        <authorList>
            <person name="Wan X."/>
            <person name="Hou S."/>
            <person name="Saito J."/>
            <person name="Donachie S."/>
        </authorList>
    </citation>
    <scope>NUCLEOTIDE SEQUENCE [LARGE SCALE GENOMIC DNA]</scope>
    <source>
        <strain evidence="4 5">IK-1</strain>
    </source>
</reference>
<gene>
    <name evidence="4" type="ORF">AM493_03320</name>
</gene>
<evidence type="ECO:0000256" key="3">
    <source>
        <dbReference type="SAM" id="SignalP"/>
    </source>
</evidence>
<evidence type="ECO:0000313" key="4">
    <source>
        <dbReference type="EMBL" id="KOS08181.1"/>
    </source>
</evidence>
<protein>
    <submittedName>
        <fullName evidence="4">6-phosphogluconolactonase</fullName>
    </submittedName>
</protein>
<dbReference type="PATRIC" id="fig|1202724.3.peg.680"/>
<dbReference type="GO" id="GO:0005829">
    <property type="term" value="C:cytosol"/>
    <property type="evidence" value="ECO:0007669"/>
    <property type="project" value="TreeGrafter"/>
</dbReference>
<dbReference type="STRING" id="1202724.AM493_03320"/>
<comment type="similarity">
    <text evidence="1">Belongs to the cycloisomerase 2 family.</text>
</comment>
<evidence type="ECO:0000256" key="2">
    <source>
        <dbReference type="ARBA" id="ARBA00022526"/>
    </source>
</evidence>
<name>A0A0M8MKQ6_9FLAO</name>
<sequence length="368" mass="40030">MKIAKALLLFAFINAAAQDNFNLVVGTYTNACESKGIYVYDFNTNTGEFKAKSNTDGVVNPSYVTLSADKKYLYSVNEDGKNSAASAFKFNAVTGKLDFINKKETKGADPCYIINDDKNVITANYSGGSITVFERKADGSLGDIKQQVKHTGTGPNKSRQEAAHVHMVYFSPDKKFVFVNDLGTDKLSIYSYNPTGGDKTLVLKESIAVKAGSGPRHLVFSPSGIFVYLLGELDGSLTVFNYNNNKLEKIQETTMGAAIFGGKHGGADIHFSNDGKYLYTTNRGDANTISTFKVHANGMVNLVQQISTQGAAPRNFSIDPNDNYLLVANQNTNNVVIYKRDKATGFLATTGKEIKLCQPVCLVFTPNK</sequence>
<dbReference type="Proteomes" id="UP000037755">
    <property type="component" value="Unassembled WGS sequence"/>
</dbReference>
<dbReference type="FunFam" id="2.130.10.10:FF:000306">
    <property type="entry name" value="3-carboxymuconate cyclase"/>
    <property type="match status" value="1"/>
</dbReference>
<dbReference type="GO" id="GO:0017057">
    <property type="term" value="F:6-phosphogluconolactonase activity"/>
    <property type="evidence" value="ECO:0007669"/>
    <property type="project" value="TreeGrafter"/>
</dbReference>
<dbReference type="EMBL" id="LIYD01000005">
    <property type="protein sequence ID" value="KOS08181.1"/>
    <property type="molecule type" value="Genomic_DNA"/>
</dbReference>
<keyword evidence="3" id="KW-0732">Signal</keyword>
<dbReference type="PANTHER" id="PTHR30344">
    <property type="entry name" value="6-PHOSPHOGLUCONOLACTONASE-RELATED"/>
    <property type="match status" value="1"/>
</dbReference>
<feature type="signal peptide" evidence="3">
    <location>
        <begin position="1"/>
        <end position="17"/>
    </location>
</feature>
<dbReference type="AlphaFoldDB" id="A0A0M8MKQ6"/>
<accession>A0A0M8MKQ6</accession>
<dbReference type="SUPFAM" id="SSF51004">
    <property type="entry name" value="C-terminal (heme d1) domain of cytochrome cd1-nitrite reductase"/>
    <property type="match status" value="1"/>
</dbReference>
<keyword evidence="5" id="KW-1185">Reference proteome</keyword>
<dbReference type="InterPro" id="IPR015943">
    <property type="entry name" value="WD40/YVTN_repeat-like_dom_sf"/>
</dbReference>
<keyword evidence="2" id="KW-0119">Carbohydrate metabolism</keyword>
<keyword evidence="2" id="KW-0313">Glucose metabolism</keyword>
<dbReference type="OrthoDB" id="9790815at2"/>